<proteinExistence type="predicted"/>
<gene>
    <name evidence="2" type="ORF">CDAR_265141</name>
</gene>
<evidence type="ECO:0000256" key="1">
    <source>
        <dbReference type="SAM" id="MobiDB-lite"/>
    </source>
</evidence>
<accession>A0AAV4W3H2</accession>
<feature type="region of interest" description="Disordered" evidence="1">
    <location>
        <begin position="84"/>
        <end position="150"/>
    </location>
</feature>
<dbReference type="EMBL" id="BPLQ01014064">
    <property type="protein sequence ID" value="GIY76943.1"/>
    <property type="molecule type" value="Genomic_DNA"/>
</dbReference>
<comment type="caution">
    <text evidence="2">The sequence shown here is derived from an EMBL/GenBank/DDBJ whole genome shotgun (WGS) entry which is preliminary data.</text>
</comment>
<keyword evidence="3" id="KW-1185">Reference proteome</keyword>
<name>A0AAV4W3H2_9ARAC</name>
<organism evidence="2 3">
    <name type="scientific">Caerostris darwini</name>
    <dbReference type="NCBI Taxonomy" id="1538125"/>
    <lineage>
        <taxon>Eukaryota</taxon>
        <taxon>Metazoa</taxon>
        <taxon>Ecdysozoa</taxon>
        <taxon>Arthropoda</taxon>
        <taxon>Chelicerata</taxon>
        <taxon>Arachnida</taxon>
        <taxon>Araneae</taxon>
        <taxon>Araneomorphae</taxon>
        <taxon>Entelegynae</taxon>
        <taxon>Araneoidea</taxon>
        <taxon>Araneidae</taxon>
        <taxon>Caerostris</taxon>
    </lineage>
</organism>
<feature type="compositionally biased region" description="Basic and acidic residues" evidence="1">
    <location>
        <begin position="111"/>
        <end position="125"/>
    </location>
</feature>
<evidence type="ECO:0000313" key="2">
    <source>
        <dbReference type="EMBL" id="GIY76943.1"/>
    </source>
</evidence>
<sequence length="150" mass="17187">MHAQGYRYCSSGTDVAKQDQARGPTNELDRLCRPHDIQVDTLGRILSASLADKIPTVCAENWLARKCFCRRAKQNFRDLPRRKWLSGEDLPSPHGDKKKLLTNPSGFQICHDQKSEQIEKNTEAKRLKKISTSSSEWHPPQDQESQQEEN</sequence>
<protein>
    <submittedName>
        <fullName evidence="2">Uncharacterized protein</fullName>
    </submittedName>
</protein>
<dbReference type="Proteomes" id="UP001054837">
    <property type="component" value="Unassembled WGS sequence"/>
</dbReference>
<evidence type="ECO:0000313" key="3">
    <source>
        <dbReference type="Proteomes" id="UP001054837"/>
    </source>
</evidence>
<reference evidence="2 3" key="1">
    <citation type="submission" date="2021-06" db="EMBL/GenBank/DDBJ databases">
        <title>Caerostris darwini draft genome.</title>
        <authorList>
            <person name="Kono N."/>
            <person name="Arakawa K."/>
        </authorList>
    </citation>
    <scope>NUCLEOTIDE SEQUENCE [LARGE SCALE GENOMIC DNA]</scope>
</reference>
<dbReference type="AlphaFoldDB" id="A0AAV4W3H2"/>